<dbReference type="AlphaFoldDB" id="A0A2B7WEK4"/>
<dbReference type="Proteomes" id="UP000223968">
    <property type="component" value="Unassembled WGS sequence"/>
</dbReference>
<evidence type="ECO:0000313" key="3">
    <source>
        <dbReference type="Proteomes" id="UP000223968"/>
    </source>
</evidence>
<protein>
    <submittedName>
        <fullName evidence="2">Uncharacterized protein</fullName>
    </submittedName>
</protein>
<gene>
    <name evidence="2" type="ORF">AJ79_10316</name>
</gene>
<proteinExistence type="predicted"/>
<dbReference type="EMBL" id="PDNB01000450">
    <property type="protein sequence ID" value="PGG95018.1"/>
    <property type="molecule type" value="Genomic_DNA"/>
</dbReference>
<evidence type="ECO:0000256" key="1">
    <source>
        <dbReference type="SAM" id="MobiDB-lite"/>
    </source>
</evidence>
<feature type="region of interest" description="Disordered" evidence="1">
    <location>
        <begin position="77"/>
        <end position="135"/>
    </location>
</feature>
<sequence length="164" mass="18610">MPTEMAATAKRDNFLTSQSSAEYFCGPDSDTDTENLTLPKGRRWAWYCKLPGCPKYYRPWALKTNFMLHLYETPAHQNDPATRTREGRRRLAESWQEETDYDMTEPVKKPPRGWPPTVGNNPDITEGLMRQAGGDPNLAAMLTTRTLEDIWVQEQASGEGNAPT</sequence>
<evidence type="ECO:0000313" key="2">
    <source>
        <dbReference type="EMBL" id="PGG95018.1"/>
    </source>
</evidence>
<organism evidence="2 3">
    <name type="scientific">Helicocarpus griseus UAMH5409</name>
    <dbReference type="NCBI Taxonomy" id="1447875"/>
    <lineage>
        <taxon>Eukaryota</taxon>
        <taxon>Fungi</taxon>
        <taxon>Dikarya</taxon>
        <taxon>Ascomycota</taxon>
        <taxon>Pezizomycotina</taxon>
        <taxon>Eurotiomycetes</taxon>
        <taxon>Eurotiomycetidae</taxon>
        <taxon>Onygenales</taxon>
        <taxon>Ajellomycetaceae</taxon>
        <taxon>Helicocarpus</taxon>
    </lineage>
</organism>
<comment type="caution">
    <text evidence="2">The sequence shown here is derived from an EMBL/GenBank/DDBJ whole genome shotgun (WGS) entry which is preliminary data.</text>
</comment>
<name>A0A2B7WEK4_9EURO</name>
<dbReference type="STRING" id="1447875.A0A2B7WEK4"/>
<reference evidence="2 3" key="1">
    <citation type="submission" date="2017-10" db="EMBL/GenBank/DDBJ databases">
        <title>Comparative genomics in systemic dimorphic fungi from Ajellomycetaceae.</title>
        <authorList>
            <person name="Munoz J.F."/>
            <person name="Mcewen J.G."/>
            <person name="Clay O.K."/>
            <person name="Cuomo C.A."/>
        </authorList>
    </citation>
    <scope>NUCLEOTIDE SEQUENCE [LARGE SCALE GENOMIC DNA]</scope>
    <source>
        <strain evidence="2 3">UAMH5409</strain>
    </source>
</reference>
<keyword evidence="3" id="KW-1185">Reference proteome</keyword>
<accession>A0A2B7WEK4</accession>
<dbReference type="OrthoDB" id="4408837at2759"/>
<feature type="compositionally biased region" description="Basic and acidic residues" evidence="1">
    <location>
        <begin position="82"/>
        <end position="92"/>
    </location>
</feature>